<keyword evidence="5" id="KW-0479">Metal-binding</keyword>
<evidence type="ECO:0000256" key="3">
    <source>
        <dbReference type="ARBA" id="ARBA00022670"/>
    </source>
</evidence>
<keyword evidence="7 11" id="KW-0862">Zinc</keyword>
<evidence type="ECO:0000256" key="4">
    <source>
        <dbReference type="ARBA" id="ARBA00022692"/>
    </source>
</evidence>
<reference evidence="14 15" key="1">
    <citation type="submission" date="2020-08" db="EMBL/GenBank/DDBJ databases">
        <title>Sequencing the genomes of 1000 actinobacteria strains.</title>
        <authorList>
            <person name="Klenk H.-P."/>
        </authorList>
    </citation>
    <scope>NUCLEOTIDE SEQUENCE [LARGE SCALE GENOMIC DNA]</scope>
    <source>
        <strain evidence="14 15">DSM 105498</strain>
    </source>
</reference>
<gene>
    <name evidence="14" type="ORF">FHU40_004238</name>
</gene>
<evidence type="ECO:0000256" key="8">
    <source>
        <dbReference type="ARBA" id="ARBA00022989"/>
    </source>
</evidence>
<evidence type="ECO:0000256" key="6">
    <source>
        <dbReference type="ARBA" id="ARBA00022801"/>
    </source>
</evidence>
<dbReference type="InterPro" id="IPR001915">
    <property type="entry name" value="Peptidase_M48"/>
</dbReference>
<keyword evidence="10 12" id="KW-0472">Membrane</keyword>
<dbReference type="AlphaFoldDB" id="A0A7W4Z414"/>
<sequence length="262" mass="28687">MDGNSFRDRVDARIGSELDRRLVDRLVGTGGRARRVARVASYLMATAVYAALLCLLVAGGALLLLGDNWVQRALGVLPLLPMVALLLPRRSDEVLHEVDGEAAPTFTALLAEVAQALGTQPPTYVAVSEDINAFAGRRGLRERRLVVGAPLWAALDWPGRLALLGHELGHFSNRDVVHGRYVWWAVVTVSTWIDLLTPHGLISTEGRTPVFATLTTAPLRLPLVGYISVMWKVHAAASRHDELRPMTAAALKRMADGYRHVW</sequence>
<evidence type="ECO:0000256" key="2">
    <source>
        <dbReference type="ARBA" id="ARBA00022475"/>
    </source>
</evidence>
<evidence type="ECO:0000256" key="12">
    <source>
        <dbReference type="SAM" id="Phobius"/>
    </source>
</evidence>
<evidence type="ECO:0000256" key="1">
    <source>
        <dbReference type="ARBA" id="ARBA00004651"/>
    </source>
</evidence>
<dbReference type="Proteomes" id="UP000589626">
    <property type="component" value="Unassembled WGS sequence"/>
</dbReference>
<keyword evidence="6 11" id="KW-0378">Hydrolase</keyword>
<feature type="transmembrane region" description="Helical" evidence="12">
    <location>
        <begin position="42"/>
        <end position="63"/>
    </location>
</feature>
<dbReference type="GO" id="GO:0004222">
    <property type="term" value="F:metalloendopeptidase activity"/>
    <property type="evidence" value="ECO:0007669"/>
    <property type="project" value="InterPro"/>
</dbReference>
<dbReference type="Gene3D" id="3.30.2010.10">
    <property type="entry name" value="Metalloproteases ('zincins'), catalytic domain"/>
    <property type="match status" value="1"/>
</dbReference>
<accession>A0A7W4Z414</accession>
<keyword evidence="3 11" id="KW-0645">Protease</keyword>
<organism evidence="14 15">
    <name type="scientific">Nocardioides soli</name>
    <dbReference type="NCBI Taxonomy" id="1036020"/>
    <lineage>
        <taxon>Bacteria</taxon>
        <taxon>Bacillati</taxon>
        <taxon>Actinomycetota</taxon>
        <taxon>Actinomycetes</taxon>
        <taxon>Propionibacteriales</taxon>
        <taxon>Nocardioidaceae</taxon>
        <taxon>Nocardioides</taxon>
    </lineage>
</organism>
<comment type="cofactor">
    <cofactor evidence="11">
        <name>Zn(2+)</name>
        <dbReference type="ChEBI" id="CHEBI:29105"/>
    </cofactor>
    <text evidence="11">Binds 1 zinc ion per subunit.</text>
</comment>
<proteinExistence type="inferred from homology"/>
<keyword evidence="8 12" id="KW-1133">Transmembrane helix</keyword>
<protein>
    <submittedName>
        <fullName evidence="14">Zn-dependent protease with chaperone function</fullName>
    </submittedName>
</protein>
<evidence type="ECO:0000259" key="13">
    <source>
        <dbReference type="Pfam" id="PF01435"/>
    </source>
</evidence>
<dbReference type="GO" id="GO:0006508">
    <property type="term" value="P:proteolysis"/>
    <property type="evidence" value="ECO:0007669"/>
    <property type="project" value="UniProtKB-KW"/>
</dbReference>
<dbReference type="InterPro" id="IPR050083">
    <property type="entry name" value="HtpX_protease"/>
</dbReference>
<comment type="similarity">
    <text evidence="11">Belongs to the peptidase M48 family.</text>
</comment>
<dbReference type="GO" id="GO:0046872">
    <property type="term" value="F:metal ion binding"/>
    <property type="evidence" value="ECO:0007669"/>
    <property type="project" value="UniProtKB-KW"/>
</dbReference>
<dbReference type="CDD" id="cd07328">
    <property type="entry name" value="M48_Ste24p_like"/>
    <property type="match status" value="1"/>
</dbReference>
<keyword evidence="9 11" id="KW-0482">Metalloprotease</keyword>
<comment type="caution">
    <text evidence="14">The sequence shown here is derived from an EMBL/GenBank/DDBJ whole genome shotgun (WGS) entry which is preliminary data.</text>
</comment>
<evidence type="ECO:0000313" key="15">
    <source>
        <dbReference type="Proteomes" id="UP000589626"/>
    </source>
</evidence>
<dbReference type="PANTHER" id="PTHR43221">
    <property type="entry name" value="PROTEASE HTPX"/>
    <property type="match status" value="1"/>
</dbReference>
<evidence type="ECO:0000256" key="11">
    <source>
        <dbReference type="RuleBase" id="RU003983"/>
    </source>
</evidence>
<evidence type="ECO:0000256" key="9">
    <source>
        <dbReference type="ARBA" id="ARBA00023049"/>
    </source>
</evidence>
<dbReference type="PANTHER" id="PTHR43221:SF1">
    <property type="entry name" value="PROTEASE HTPX"/>
    <property type="match status" value="1"/>
</dbReference>
<feature type="domain" description="Peptidase M48" evidence="13">
    <location>
        <begin position="109"/>
        <end position="193"/>
    </location>
</feature>
<name>A0A7W4Z414_9ACTN</name>
<evidence type="ECO:0000256" key="5">
    <source>
        <dbReference type="ARBA" id="ARBA00022723"/>
    </source>
</evidence>
<keyword evidence="4 12" id="KW-0812">Transmembrane</keyword>
<evidence type="ECO:0000256" key="10">
    <source>
        <dbReference type="ARBA" id="ARBA00023136"/>
    </source>
</evidence>
<keyword evidence="15" id="KW-1185">Reference proteome</keyword>
<dbReference type="Pfam" id="PF01435">
    <property type="entry name" value="Peptidase_M48"/>
    <property type="match status" value="1"/>
</dbReference>
<keyword evidence="2" id="KW-1003">Cell membrane</keyword>
<dbReference type="RefSeq" id="WP_183594277.1">
    <property type="nucleotide sequence ID" value="NZ_JACHWR010000003.1"/>
</dbReference>
<dbReference type="GO" id="GO:0005886">
    <property type="term" value="C:plasma membrane"/>
    <property type="evidence" value="ECO:0007669"/>
    <property type="project" value="UniProtKB-SubCell"/>
</dbReference>
<dbReference type="EMBL" id="JACHWR010000003">
    <property type="protein sequence ID" value="MBB3044401.1"/>
    <property type="molecule type" value="Genomic_DNA"/>
</dbReference>
<evidence type="ECO:0000256" key="7">
    <source>
        <dbReference type="ARBA" id="ARBA00022833"/>
    </source>
</evidence>
<evidence type="ECO:0000313" key="14">
    <source>
        <dbReference type="EMBL" id="MBB3044401.1"/>
    </source>
</evidence>
<comment type="subcellular location">
    <subcellularLocation>
        <location evidence="1">Cell membrane</location>
        <topology evidence="1">Multi-pass membrane protein</topology>
    </subcellularLocation>
</comment>